<sequence>MCLQCQYMKQLDLARIEAMDESAEWRRRFDYGFEKASKCSSNLDLLSCRHGSLKDRQIVIYDYGIAGKDL</sequence>
<keyword evidence="2" id="KW-1185">Reference proteome</keyword>
<reference evidence="2" key="1">
    <citation type="journal article" date="2024" name="IScience">
        <title>Strigolactones Initiate the Formation of Haustorium-like Structures in Castilleja.</title>
        <authorList>
            <person name="Buerger M."/>
            <person name="Peterson D."/>
            <person name="Chory J."/>
        </authorList>
    </citation>
    <scope>NUCLEOTIDE SEQUENCE [LARGE SCALE GENOMIC DNA]</scope>
</reference>
<evidence type="ECO:0000313" key="2">
    <source>
        <dbReference type="Proteomes" id="UP001632038"/>
    </source>
</evidence>
<accession>A0ABD3B8S2</accession>
<name>A0ABD3B8S2_9LAMI</name>
<dbReference type="EMBL" id="JAVIJP010000117">
    <property type="protein sequence ID" value="KAL3613526.1"/>
    <property type="molecule type" value="Genomic_DNA"/>
</dbReference>
<organism evidence="1 2">
    <name type="scientific">Castilleja foliolosa</name>
    <dbReference type="NCBI Taxonomy" id="1961234"/>
    <lineage>
        <taxon>Eukaryota</taxon>
        <taxon>Viridiplantae</taxon>
        <taxon>Streptophyta</taxon>
        <taxon>Embryophyta</taxon>
        <taxon>Tracheophyta</taxon>
        <taxon>Spermatophyta</taxon>
        <taxon>Magnoliopsida</taxon>
        <taxon>eudicotyledons</taxon>
        <taxon>Gunneridae</taxon>
        <taxon>Pentapetalae</taxon>
        <taxon>asterids</taxon>
        <taxon>lamiids</taxon>
        <taxon>Lamiales</taxon>
        <taxon>Orobanchaceae</taxon>
        <taxon>Pedicularideae</taxon>
        <taxon>Castillejinae</taxon>
        <taxon>Castilleja</taxon>
    </lineage>
</organism>
<evidence type="ECO:0000313" key="1">
    <source>
        <dbReference type="EMBL" id="KAL3613526.1"/>
    </source>
</evidence>
<comment type="caution">
    <text evidence="1">The sequence shown here is derived from an EMBL/GenBank/DDBJ whole genome shotgun (WGS) entry which is preliminary data.</text>
</comment>
<dbReference type="Proteomes" id="UP001632038">
    <property type="component" value="Unassembled WGS sequence"/>
</dbReference>
<proteinExistence type="predicted"/>
<protein>
    <submittedName>
        <fullName evidence="1">Uncharacterized protein</fullName>
    </submittedName>
</protein>
<dbReference type="AlphaFoldDB" id="A0ABD3B8S2"/>
<dbReference type="PANTHER" id="PTHR37215:SF1">
    <property type="entry name" value="ACYL-COA-BINDING DOMAIN PROTEIN"/>
    <property type="match status" value="1"/>
</dbReference>
<dbReference type="PANTHER" id="PTHR37215">
    <property type="entry name" value="ACYL-COA-BINDING DOMAIN PROTEIN"/>
    <property type="match status" value="1"/>
</dbReference>
<gene>
    <name evidence="1" type="ORF">CASFOL_042630</name>
</gene>